<evidence type="ECO:0000256" key="1">
    <source>
        <dbReference type="ARBA" id="ARBA00004141"/>
    </source>
</evidence>
<dbReference type="Gene3D" id="3.30.40.10">
    <property type="entry name" value="Zinc/RING finger domain, C3HC4 (zinc finger)"/>
    <property type="match status" value="1"/>
</dbReference>
<evidence type="ECO:0000256" key="4">
    <source>
        <dbReference type="ARBA" id="ARBA00022723"/>
    </source>
</evidence>
<evidence type="ECO:0000256" key="5">
    <source>
        <dbReference type="ARBA" id="ARBA00022771"/>
    </source>
</evidence>
<evidence type="ECO:0000256" key="7">
    <source>
        <dbReference type="ARBA" id="ARBA00022833"/>
    </source>
</evidence>
<keyword evidence="2" id="KW-0808">Transferase</keyword>
<keyword evidence="5" id="KW-0863">Zinc-finger</keyword>
<protein>
    <recommendedName>
        <fullName evidence="11">RING-CH-type domain-containing protein</fullName>
    </recommendedName>
</protein>
<feature type="non-terminal residue" evidence="12">
    <location>
        <position position="115"/>
    </location>
</feature>
<dbReference type="CDD" id="cd16495">
    <property type="entry name" value="RING_CH-C4HC3_MARCH"/>
    <property type="match status" value="1"/>
</dbReference>
<evidence type="ECO:0000256" key="9">
    <source>
        <dbReference type="ARBA" id="ARBA00023136"/>
    </source>
</evidence>
<keyword evidence="7" id="KW-0862">Zinc</keyword>
<dbReference type="GO" id="GO:0016567">
    <property type="term" value="P:protein ubiquitination"/>
    <property type="evidence" value="ECO:0007669"/>
    <property type="project" value="TreeGrafter"/>
</dbReference>
<dbReference type="SMART" id="SM00744">
    <property type="entry name" value="RINGv"/>
    <property type="match status" value="1"/>
</dbReference>
<comment type="subcellular location">
    <subcellularLocation>
        <location evidence="1">Membrane</location>
        <topology evidence="1">Multi-pass membrane protein</topology>
    </subcellularLocation>
</comment>
<keyword evidence="13" id="KW-1185">Reference proteome</keyword>
<name>A0AAN9A7W4_HALRR</name>
<dbReference type="Proteomes" id="UP001381693">
    <property type="component" value="Unassembled WGS sequence"/>
</dbReference>
<evidence type="ECO:0000256" key="6">
    <source>
        <dbReference type="ARBA" id="ARBA00022786"/>
    </source>
</evidence>
<dbReference type="PANTHER" id="PTHR46065:SF3">
    <property type="entry name" value="FI20425P1"/>
    <property type="match status" value="1"/>
</dbReference>
<keyword evidence="6" id="KW-0833">Ubl conjugation pathway</keyword>
<organism evidence="12 13">
    <name type="scientific">Halocaridina rubra</name>
    <name type="common">Hawaiian red shrimp</name>
    <dbReference type="NCBI Taxonomy" id="373956"/>
    <lineage>
        <taxon>Eukaryota</taxon>
        <taxon>Metazoa</taxon>
        <taxon>Ecdysozoa</taxon>
        <taxon>Arthropoda</taxon>
        <taxon>Crustacea</taxon>
        <taxon>Multicrustacea</taxon>
        <taxon>Malacostraca</taxon>
        <taxon>Eumalacostraca</taxon>
        <taxon>Eucarida</taxon>
        <taxon>Decapoda</taxon>
        <taxon>Pleocyemata</taxon>
        <taxon>Caridea</taxon>
        <taxon>Atyoidea</taxon>
        <taxon>Atyidae</taxon>
        <taxon>Halocaridina</taxon>
    </lineage>
</organism>
<gene>
    <name evidence="12" type="ORF">SK128_016250</name>
</gene>
<dbReference type="InterPro" id="IPR011016">
    <property type="entry name" value="Znf_RING-CH"/>
</dbReference>
<dbReference type="GO" id="GO:0016020">
    <property type="term" value="C:membrane"/>
    <property type="evidence" value="ECO:0007669"/>
    <property type="project" value="UniProtKB-SubCell"/>
</dbReference>
<keyword evidence="4" id="KW-0479">Metal-binding</keyword>
<dbReference type="PANTHER" id="PTHR46065">
    <property type="entry name" value="E3 UBIQUITIN-PROTEIN LIGASE MARCH 2/3 FAMILY MEMBER"/>
    <property type="match status" value="1"/>
</dbReference>
<keyword evidence="9" id="KW-0472">Membrane</keyword>
<dbReference type="InterPro" id="IPR013083">
    <property type="entry name" value="Znf_RING/FYVE/PHD"/>
</dbReference>
<evidence type="ECO:0000256" key="3">
    <source>
        <dbReference type="ARBA" id="ARBA00022692"/>
    </source>
</evidence>
<dbReference type="GO" id="GO:0004842">
    <property type="term" value="F:ubiquitin-protein transferase activity"/>
    <property type="evidence" value="ECO:0007669"/>
    <property type="project" value="TreeGrafter"/>
</dbReference>
<feature type="region of interest" description="Disordered" evidence="10">
    <location>
        <begin position="1"/>
        <end position="24"/>
    </location>
</feature>
<proteinExistence type="predicted"/>
<dbReference type="Pfam" id="PF12906">
    <property type="entry name" value="RINGv"/>
    <property type="match status" value="1"/>
</dbReference>
<evidence type="ECO:0000313" key="13">
    <source>
        <dbReference type="Proteomes" id="UP001381693"/>
    </source>
</evidence>
<reference evidence="12 13" key="1">
    <citation type="submission" date="2023-11" db="EMBL/GenBank/DDBJ databases">
        <title>Halocaridina rubra genome assembly.</title>
        <authorList>
            <person name="Smith C."/>
        </authorList>
    </citation>
    <scope>NUCLEOTIDE SEQUENCE [LARGE SCALE GENOMIC DNA]</scope>
    <source>
        <strain evidence="12">EP-1</strain>
        <tissue evidence="12">Whole</tissue>
    </source>
</reference>
<evidence type="ECO:0000256" key="8">
    <source>
        <dbReference type="ARBA" id="ARBA00022989"/>
    </source>
</evidence>
<dbReference type="AlphaFoldDB" id="A0AAN9A7W4"/>
<evidence type="ECO:0000256" key="2">
    <source>
        <dbReference type="ARBA" id="ARBA00022679"/>
    </source>
</evidence>
<dbReference type="EMBL" id="JAXCGZ010008161">
    <property type="protein sequence ID" value="KAK7077888.1"/>
    <property type="molecule type" value="Genomic_DNA"/>
</dbReference>
<dbReference type="GO" id="GO:0008270">
    <property type="term" value="F:zinc ion binding"/>
    <property type="evidence" value="ECO:0007669"/>
    <property type="project" value="UniProtKB-KW"/>
</dbReference>
<comment type="caution">
    <text evidence="12">The sequence shown here is derived from an EMBL/GenBank/DDBJ whole genome shotgun (WGS) entry which is preliminary data.</text>
</comment>
<keyword evidence="8" id="KW-1133">Transmembrane helix</keyword>
<keyword evidence="3" id="KW-0812">Transmembrane</keyword>
<dbReference type="PROSITE" id="PS51292">
    <property type="entry name" value="ZF_RING_CH"/>
    <property type="match status" value="1"/>
</dbReference>
<feature type="domain" description="RING-CH-type" evidence="11">
    <location>
        <begin position="46"/>
        <end position="111"/>
    </location>
</feature>
<evidence type="ECO:0000256" key="10">
    <source>
        <dbReference type="SAM" id="MobiDB-lite"/>
    </source>
</evidence>
<accession>A0AAN9A7W4</accession>
<feature type="compositionally biased region" description="Polar residues" evidence="10">
    <location>
        <begin position="1"/>
        <end position="11"/>
    </location>
</feature>
<sequence length="115" mass="12812">MNAIETASFSGSEPGEDFKEQLKHHAAASFPRVPSYSRTGVLSASSSTASMPMCRICHHPQGDGLDTLISPCRCAGTMQFIHQGCLNKWLEVKRSKKAPACELCNYQFHRHKKFR</sequence>
<dbReference type="SUPFAM" id="SSF57850">
    <property type="entry name" value="RING/U-box"/>
    <property type="match status" value="1"/>
</dbReference>
<evidence type="ECO:0000259" key="11">
    <source>
        <dbReference type="PROSITE" id="PS51292"/>
    </source>
</evidence>
<evidence type="ECO:0000313" key="12">
    <source>
        <dbReference type="EMBL" id="KAK7077888.1"/>
    </source>
</evidence>